<name>A0A3S0LGF1_9GAMM</name>
<dbReference type="EMBL" id="RXNV01000001">
    <property type="protein sequence ID" value="RTR34834.1"/>
    <property type="molecule type" value="Genomic_DNA"/>
</dbReference>
<evidence type="ECO:0000313" key="1">
    <source>
        <dbReference type="EMBL" id="RTR34834.1"/>
    </source>
</evidence>
<dbReference type="AlphaFoldDB" id="A0A3S0LGF1"/>
<keyword evidence="2" id="KW-1185">Reference proteome</keyword>
<gene>
    <name evidence="1" type="ORF">EKG39_04035</name>
</gene>
<sequence>MRTQKGCRDDSPFFILATGYGLRATGYGLRATGYGLRATGYGLRATGYEVGCSLCRSGFSRECFGSNSRKP</sequence>
<accession>A0A3S0LGF1</accession>
<reference evidence="1 2" key="1">
    <citation type="submission" date="2018-12" db="EMBL/GenBank/DDBJ databases">
        <authorList>
            <person name="Yu L."/>
        </authorList>
    </citation>
    <scope>NUCLEOTIDE SEQUENCE [LARGE SCALE GENOMIC DNA]</scope>
    <source>
        <strain evidence="1 2">HAW-EB5</strain>
    </source>
</reference>
<protein>
    <submittedName>
        <fullName evidence="1">Uncharacterized protein</fullName>
    </submittedName>
</protein>
<organism evidence="1 2">
    <name type="scientific">Shewanella atlantica</name>
    <dbReference type="NCBI Taxonomy" id="271099"/>
    <lineage>
        <taxon>Bacteria</taxon>
        <taxon>Pseudomonadati</taxon>
        <taxon>Pseudomonadota</taxon>
        <taxon>Gammaproteobacteria</taxon>
        <taxon>Alteromonadales</taxon>
        <taxon>Shewanellaceae</taxon>
        <taxon>Shewanella</taxon>
    </lineage>
</organism>
<proteinExistence type="predicted"/>
<dbReference type="Proteomes" id="UP000282060">
    <property type="component" value="Unassembled WGS sequence"/>
</dbReference>
<comment type="caution">
    <text evidence="1">The sequence shown here is derived from an EMBL/GenBank/DDBJ whole genome shotgun (WGS) entry which is preliminary data.</text>
</comment>
<evidence type="ECO:0000313" key="2">
    <source>
        <dbReference type="Proteomes" id="UP000282060"/>
    </source>
</evidence>